<dbReference type="EMBL" id="JBBPHU010000001">
    <property type="protein sequence ID" value="KAK7523280.1"/>
    <property type="molecule type" value="Genomic_DNA"/>
</dbReference>
<evidence type="ECO:0000313" key="1">
    <source>
        <dbReference type="EMBL" id="KAK7523280.1"/>
    </source>
</evidence>
<name>A0ABR1KXE8_9PEZI</name>
<dbReference type="Proteomes" id="UP001363622">
    <property type="component" value="Unassembled WGS sequence"/>
</dbReference>
<gene>
    <name evidence="1" type="ORF">IWZ03DRAFT_364179</name>
</gene>
<sequence length="149" mass="16839">MRRGRRWRDIHASSEKPWGAFDGHLQCRRLNSSPELFLLSSVQFLYHLSCRPLLYTSLPSYAPGQSTKSDLHPSHIKPSNGDSRRLYISSHLNSPWSAQVVSSSSVCDSVTPVTFPPKRRVFRDHLLLATTSAHHHSSPAFPTSRYNVS</sequence>
<organism evidence="1 2">
    <name type="scientific">Phyllosticta citriasiana</name>
    <dbReference type="NCBI Taxonomy" id="595635"/>
    <lineage>
        <taxon>Eukaryota</taxon>
        <taxon>Fungi</taxon>
        <taxon>Dikarya</taxon>
        <taxon>Ascomycota</taxon>
        <taxon>Pezizomycotina</taxon>
        <taxon>Dothideomycetes</taxon>
        <taxon>Dothideomycetes incertae sedis</taxon>
        <taxon>Botryosphaeriales</taxon>
        <taxon>Phyllostictaceae</taxon>
        <taxon>Phyllosticta</taxon>
    </lineage>
</organism>
<proteinExistence type="predicted"/>
<comment type="caution">
    <text evidence="1">The sequence shown here is derived from an EMBL/GenBank/DDBJ whole genome shotgun (WGS) entry which is preliminary data.</text>
</comment>
<protein>
    <submittedName>
        <fullName evidence="1">Uncharacterized protein</fullName>
    </submittedName>
</protein>
<reference evidence="1 2" key="1">
    <citation type="submission" date="2024-04" db="EMBL/GenBank/DDBJ databases">
        <title>Phyllosticta paracitricarpa is synonymous to the EU quarantine fungus P. citricarpa based on phylogenomic analyses.</title>
        <authorList>
            <consortium name="Lawrence Berkeley National Laboratory"/>
            <person name="Van Ingen-Buijs V.A."/>
            <person name="Van Westerhoven A.C."/>
            <person name="Haridas S."/>
            <person name="Skiadas P."/>
            <person name="Martin F."/>
            <person name="Groenewald J.Z."/>
            <person name="Crous P.W."/>
            <person name="Seidl M.F."/>
        </authorList>
    </citation>
    <scope>NUCLEOTIDE SEQUENCE [LARGE SCALE GENOMIC DNA]</scope>
    <source>
        <strain evidence="1 2">CBS 123371</strain>
    </source>
</reference>
<keyword evidence="2" id="KW-1185">Reference proteome</keyword>
<accession>A0ABR1KXE8</accession>
<evidence type="ECO:0000313" key="2">
    <source>
        <dbReference type="Proteomes" id="UP001363622"/>
    </source>
</evidence>